<evidence type="ECO:0000313" key="15">
    <source>
        <dbReference type="EMBL" id="CAF9919270.1"/>
    </source>
</evidence>
<comment type="caution">
    <text evidence="15">The sequence shown here is derived from an EMBL/GenBank/DDBJ whole genome shotgun (WGS) entry which is preliminary data.</text>
</comment>
<keyword evidence="4" id="KW-0249">Electron transport</keyword>
<dbReference type="GO" id="GO:0006826">
    <property type="term" value="P:iron ion transport"/>
    <property type="evidence" value="ECO:0007669"/>
    <property type="project" value="TreeGrafter"/>
</dbReference>
<keyword evidence="11" id="KW-0732">Signal</keyword>
<feature type="domain" description="Ferric oxidoreductase" evidence="12">
    <location>
        <begin position="263"/>
        <end position="382"/>
    </location>
</feature>
<evidence type="ECO:0000256" key="4">
    <source>
        <dbReference type="ARBA" id="ARBA00022982"/>
    </source>
</evidence>
<feature type="region of interest" description="Disordered" evidence="9">
    <location>
        <begin position="606"/>
        <end position="631"/>
    </location>
</feature>
<feature type="transmembrane region" description="Helical" evidence="10">
    <location>
        <begin position="338"/>
        <end position="360"/>
    </location>
</feature>
<keyword evidence="16" id="KW-1185">Reference proteome</keyword>
<keyword evidence="3 10" id="KW-0812">Transmembrane</keyword>
<dbReference type="InterPro" id="IPR039261">
    <property type="entry name" value="FNR_nucleotide-bd"/>
</dbReference>
<feature type="transmembrane region" description="Helical" evidence="10">
    <location>
        <begin position="221"/>
        <end position="242"/>
    </location>
</feature>
<dbReference type="SFLD" id="SFLDG01168">
    <property type="entry name" value="Ferric_reductase_subgroup_(FRE"/>
    <property type="match status" value="1"/>
</dbReference>
<dbReference type="GO" id="GO:0006879">
    <property type="term" value="P:intracellular iron ion homeostasis"/>
    <property type="evidence" value="ECO:0007669"/>
    <property type="project" value="TreeGrafter"/>
</dbReference>
<name>A0A8H3IFW0_9LECA</name>
<evidence type="ECO:0000256" key="11">
    <source>
        <dbReference type="SAM" id="SignalP"/>
    </source>
</evidence>
<dbReference type="OrthoDB" id="167398at2759"/>
<dbReference type="InterPro" id="IPR013121">
    <property type="entry name" value="Fe_red_NAD-bd_6"/>
</dbReference>
<evidence type="ECO:0000256" key="5">
    <source>
        <dbReference type="ARBA" id="ARBA00022989"/>
    </source>
</evidence>
<evidence type="ECO:0000256" key="2">
    <source>
        <dbReference type="ARBA" id="ARBA00022448"/>
    </source>
</evidence>
<evidence type="ECO:0000256" key="6">
    <source>
        <dbReference type="ARBA" id="ARBA00023002"/>
    </source>
</evidence>
<dbReference type="PANTHER" id="PTHR32361">
    <property type="entry name" value="FERRIC/CUPRIC REDUCTASE TRANSMEMBRANE COMPONENT"/>
    <property type="match status" value="1"/>
</dbReference>
<dbReference type="Pfam" id="PF01794">
    <property type="entry name" value="Ferric_reduct"/>
    <property type="match status" value="1"/>
</dbReference>
<feature type="compositionally biased region" description="Basic and acidic residues" evidence="9">
    <location>
        <begin position="606"/>
        <end position="623"/>
    </location>
</feature>
<feature type="transmembrane region" description="Helical" evidence="10">
    <location>
        <begin position="263"/>
        <end position="287"/>
    </location>
</feature>
<evidence type="ECO:0000256" key="7">
    <source>
        <dbReference type="ARBA" id="ARBA00023065"/>
    </source>
</evidence>
<feature type="signal peptide" evidence="11">
    <location>
        <begin position="1"/>
        <end position="19"/>
    </location>
</feature>
<evidence type="ECO:0000256" key="9">
    <source>
        <dbReference type="SAM" id="MobiDB-lite"/>
    </source>
</evidence>
<reference evidence="15" key="1">
    <citation type="submission" date="2021-03" db="EMBL/GenBank/DDBJ databases">
        <authorList>
            <person name="Tagirdzhanova G."/>
        </authorList>
    </citation>
    <scope>NUCLEOTIDE SEQUENCE</scope>
</reference>
<dbReference type="Pfam" id="PF08022">
    <property type="entry name" value="FAD_binding_8"/>
    <property type="match status" value="1"/>
</dbReference>
<gene>
    <name evidence="15" type="ORF">GOMPHAMPRED_001724</name>
</gene>
<dbReference type="SFLD" id="SFLDS00052">
    <property type="entry name" value="Ferric_Reductase_Domain"/>
    <property type="match status" value="1"/>
</dbReference>
<keyword evidence="8 10" id="KW-0472">Membrane</keyword>
<protein>
    <recommendedName>
        <fullName evidence="17">FAD-binding FR-type domain-containing protein</fullName>
    </recommendedName>
</protein>
<keyword evidence="2" id="KW-0813">Transport</keyword>
<dbReference type="InterPro" id="IPR013112">
    <property type="entry name" value="FAD-bd_8"/>
</dbReference>
<feature type="domain" description="FAD-binding 8" evidence="13">
    <location>
        <begin position="436"/>
        <end position="525"/>
    </location>
</feature>
<evidence type="ECO:0000256" key="1">
    <source>
        <dbReference type="ARBA" id="ARBA00004141"/>
    </source>
</evidence>
<dbReference type="Gene3D" id="3.40.50.80">
    <property type="entry name" value="Nucleotide-binding domain of ferredoxin-NADP reductase (FNR) module"/>
    <property type="match status" value="1"/>
</dbReference>
<evidence type="ECO:0000259" key="14">
    <source>
        <dbReference type="Pfam" id="PF08030"/>
    </source>
</evidence>
<dbReference type="Proteomes" id="UP000664169">
    <property type="component" value="Unassembled WGS sequence"/>
</dbReference>
<evidence type="ECO:0000259" key="12">
    <source>
        <dbReference type="Pfam" id="PF01794"/>
    </source>
</evidence>
<feature type="transmembrane region" description="Helical" evidence="10">
    <location>
        <begin position="161"/>
        <end position="180"/>
    </location>
</feature>
<evidence type="ECO:0008006" key="17">
    <source>
        <dbReference type="Google" id="ProtNLM"/>
    </source>
</evidence>
<feature type="chain" id="PRO_5033994332" description="FAD-binding FR-type domain-containing protein" evidence="11">
    <location>
        <begin position="20"/>
        <end position="694"/>
    </location>
</feature>
<dbReference type="GO" id="GO:0015677">
    <property type="term" value="P:copper ion import"/>
    <property type="evidence" value="ECO:0007669"/>
    <property type="project" value="TreeGrafter"/>
</dbReference>
<sequence>MAFRLSTLLILALVGYCSASSGNPTPDQYCVYGCDQVVGYNTFAGQPNATDNYDLAGCRNYLQVSSFWACARKYCSLLEFNDGYQWKSTYCLTWAEIDVLPPSIITNLTDEDLDNLPVLDFGSVDVVNVTSMPNRTIFELAYRSGAEYYTQVSHQVAYSQAMFIFWGIVIGIGILSNGFYHFASNRSAPFHGLWTKVKGLLVIAPYTAFQGDGSRPPLLETLTSATFVLLNVILCAVNYTAFEGNIFWSTTSMQTWRYLADRCGYLAYANLSIFWFFGIRNNILIWLTGWPFATFSRFHRVVAFMSTVEAIIHGMSYSVSAYIDGGTAEYLENFTQQYWNVGVVAVVAMSLAVCLSVAWLRIRWYDLFLVVHIVLALITLVMLFYHTIIFLGEFDGYLWPCVAFWAFDRAVRIGRVVWNLATAKSIKCMIEYDQDADVVRVDMTNALGRWRGGGNGAHYYMYMLKSIRSWESHPFTLMRWRDDEAAWRYSFLIRPYDGFTRTLAKRALRSPITRSCLFEGPYGTTTAPEKLSCLSEVLYIIGGSGISVAISSLYPLLESNGTSPELKIKLVWTIRNQAFLTNVMDRELRNVKNRINIQVYVTQERGSTRESEEGKSLEDKEFDNNSNSTDGLVVAHQRPDVGRYVLDAARDARGTVGVITCGPVGMMNDVRKAVVEANGGGVERVKLFAEDFSW</sequence>
<dbReference type="CDD" id="cd06186">
    <property type="entry name" value="NOX_Duox_like_FAD_NADP"/>
    <property type="match status" value="1"/>
</dbReference>
<dbReference type="EMBL" id="CAJPDQ010000014">
    <property type="protein sequence ID" value="CAF9919270.1"/>
    <property type="molecule type" value="Genomic_DNA"/>
</dbReference>
<comment type="subcellular location">
    <subcellularLocation>
        <location evidence="1">Membrane</location>
        <topology evidence="1">Multi-pass membrane protein</topology>
    </subcellularLocation>
</comment>
<accession>A0A8H3IFW0</accession>
<keyword evidence="6" id="KW-0560">Oxidoreductase</keyword>
<feature type="domain" description="Ferric reductase NAD binding" evidence="14">
    <location>
        <begin position="536"/>
        <end position="674"/>
    </location>
</feature>
<keyword evidence="7" id="KW-0406">Ion transport</keyword>
<evidence type="ECO:0000256" key="8">
    <source>
        <dbReference type="ARBA" id="ARBA00023136"/>
    </source>
</evidence>
<dbReference type="GO" id="GO:0005886">
    <property type="term" value="C:plasma membrane"/>
    <property type="evidence" value="ECO:0007669"/>
    <property type="project" value="TreeGrafter"/>
</dbReference>
<evidence type="ECO:0000313" key="16">
    <source>
        <dbReference type="Proteomes" id="UP000664169"/>
    </source>
</evidence>
<dbReference type="Pfam" id="PF08030">
    <property type="entry name" value="NAD_binding_6"/>
    <property type="match status" value="1"/>
</dbReference>
<evidence type="ECO:0000256" key="3">
    <source>
        <dbReference type="ARBA" id="ARBA00022692"/>
    </source>
</evidence>
<dbReference type="PANTHER" id="PTHR32361:SF9">
    <property type="entry name" value="FERRIC REDUCTASE TRANSMEMBRANE COMPONENT 3-RELATED"/>
    <property type="match status" value="1"/>
</dbReference>
<dbReference type="GO" id="GO:0000293">
    <property type="term" value="F:ferric-chelate reductase activity"/>
    <property type="evidence" value="ECO:0007669"/>
    <property type="project" value="UniProtKB-ARBA"/>
</dbReference>
<evidence type="ECO:0000259" key="13">
    <source>
        <dbReference type="Pfam" id="PF08022"/>
    </source>
</evidence>
<dbReference type="InterPro" id="IPR051410">
    <property type="entry name" value="Ferric/Cupric_Reductase"/>
</dbReference>
<dbReference type="InterPro" id="IPR013130">
    <property type="entry name" value="Fe3_Rdtase_TM_dom"/>
</dbReference>
<keyword evidence="5 10" id="KW-1133">Transmembrane helix</keyword>
<dbReference type="AlphaFoldDB" id="A0A8H3IFW0"/>
<organism evidence="15 16">
    <name type="scientific">Gomphillus americanus</name>
    <dbReference type="NCBI Taxonomy" id="1940652"/>
    <lineage>
        <taxon>Eukaryota</taxon>
        <taxon>Fungi</taxon>
        <taxon>Dikarya</taxon>
        <taxon>Ascomycota</taxon>
        <taxon>Pezizomycotina</taxon>
        <taxon>Lecanoromycetes</taxon>
        <taxon>OSLEUM clade</taxon>
        <taxon>Ostropomycetidae</taxon>
        <taxon>Ostropales</taxon>
        <taxon>Graphidaceae</taxon>
        <taxon>Gomphilloideae</taxon>
        <taxon>Gomphillus</taxon>
    </lineage>
</organism>
<feature type="transmembrane region" description="Helical" evidence="10">
    <location>
        <begin position="367"/>
        <end position="391"/>
    </location>
</feature>
<proteinExistence type="predicted"/>
<dbReference type="SUPFAM" id="SSF52343">
    <property type="entry name" value="Ferredoxin reductase-like, C-terminal NADP-linked domain"/>
    <property type="match status" value="1"/>
</dbReference>
<evidence type="ECO:0000256" key="10">
    <source>
        <dbReference type="SAM" id="Phobius"/>
    </source>
</evidence>